<evidence type="ECO:0000256" key="1">
    <source>
        <dbReference type="SAM" id="Phobius"/>
    </source>
</evidence>
<keyword evidence="1" id="KW-1133">Transmembrane helix</keyword>
<feature type="non-terminal residue" evidence="2">
    <location>
        <position position="64"/>
    </location>
</feature>
<sequence length="64" mass="7458">MIKLVRLKNKREEENVYHSLRNVVISKFTLMLACLCFLAQHFQCSILRQGLPSLLQSVWPNGLE</sequence>
<protein>
    <submittedName>
        <fullName evidence="2">Uncharacterized protein</fullName>
    </submittedName>
</protein>
<accession>A0A0B6ZT24</accession>
<reference evidence="2" key="1">
    <citation type="submission" date="2014-12" db="EMBL/GenBank/DDBJ databases">
        <title>Insight into the proteome of Arion vulgaris.</title>
        <authorList>
            <person name="Aradska J."/>
            <person name="Bulat T."/>
            <person name="Smidak R."/>
            <person name="Sarate P."/>
            <person name="Gangsoo J."/>
            <person name="Sialana F."/>
            <person name="Bilban M."/>
            <person name="Lubec G."/>
        </authorList>
    </citation>
    <scope>NUCLEOTIDE SEQUENCE</scope>
    <source>
        <tissue evidence="2">Skin</tissue>
    </source>
</reference>
<dbReference type="AlphaFoldDB" id="A0A0B6ZT24"/>
<dbReference type="EMBL" id="HACG01024944">
    <property type="protein sequence ID" value="CEK71809.1"/>
    <property type="molecule type" value="Transcribed_RNA"/>
</dbReference>
<proteinExistence type="predicted"/>
<keyword evidence="1" id="KW-0812">Transmembrane</keyword>
<gene>
    <name evidence="2" type="primary">ORF79914</name>
</gene>
<feature type="transmembrane region" description="Helical" evidence="1">
    <location>
        <begin position="20"/>
        <end position="42"/>
    </location>
</feature>
<organism evidence="2">
    <name type="scientific">Arion vulgaris</name>
    <dbReference type="NCBI Taxonomy" id="1028688"/>
    <lineage>
        <taxon>Eukaryota</taxon>
        <taxon>Metazoa</taxon>
        <taxon>Spiralia</taxon>
        <taxon>Lophotrochozoa</taxon>
        <taxon>Mollusca</taxon>
        <taxon>Gastropoda</taxon>
        <taxon>Heterobranchia</taxon>
        <taxon>Euthyneura</taxon>
        <taxon>Panpulmonata</taxon>
        <taxon>Eupulmonata</taxon>
        <taxon>Stylommatophora</taxon>
        <taxon>Helicina</taxon>
        <taxon>Arionoidea</taxon>
        <taxon>Arionidae</taxon>
        <taxon>Arion</taxon>
    </lineage>
</organism>
<evidence type="ECO:0000313" key="2">
    <source>
        <dbReference type="EMBL" id="CEK71809.1"/>
    </source>
</evidence>
<name>A0A0B6ZT24_9EUPU</name>
<keyword evidence="1" id="KW-0472">Membrane</keyword>